<dbReference type="RefSeq" id="WP_194123022.1">
    <property type="nucleotide sequence ID" value="NZ_JACYGY010000001.1"/>
</dbReference>
<comment type="caution">
    <text evidence="1">The sequence shown here is derived from an EMBL/GenBank/DDBJ whole genome shotgun (WGS) entry which is preliminary data.</text>
</comment>
<proteinExistence type="predicted"/>
<keyword evidence="2" id="KW-1185">Reference proteome</keyword>
<name>A0ABR9WHZ6_9BACT</name>
<dbReference type="PROSITE" id="PS51257">
    <property type="entry name" value="PROKAR_LIPOPROTEIN"/>
    <property type="match status" value="1"/>
</dbReference>
<protein>
    <submittedName>
        <fullName evidence="1">Uncharacterized protein</fullName>
    </submittedName>
</protein>
<accession>A0ABR9WHZ6</accession>
<sequence>MNHLKIAASLILSLLFSSCSPDTSEDSIYNQLADKQAKAIYKVNNKEFYPSEGVFSAEINASDKLLSMTLVDQFDDRTIISFGGENWYVAVPVKKEVFADNQVNAGVKMGKLLDRKKMIGVGYVMSEGIVTLQEFSKDKVVIKVKGKVGKYSDFQEATEFFPMEGTVVCKKPTFQLMNITEEELFNAQKTSAKL</sequence>
<organism evidence="1 2">
    <name type="scientific">Dyadobacter subterraneus</name>
    <dbReference type="NCBI Taxonomy" id="2773304"/>
    <lineage>
        <taxon>Bacteria</taxon>
        <taxon>Pseudomonadati</taxon>
        <taxon>Bacteroidota</taxon>
        <taxon>Cytophagia</taxon>
        <taxon>Cytophagales</taxon>
        <taxon>Spirosomataceae</taxon>
        <taxon>Dyadobacter</taxon>
    </lineage>
</organism>
<gene>
    <name evidence="1" type="ORF">IEE83_24215</name>
</gene>
<dbReference type="EMBL" id="JACYGY010000001">
    <property type="protein sequence ID" value="MBE9465003.1"/>
    <property type="molecule type" value="Genomic_DNA"/>
</dbReference>
<evidence type="ECO:0000313" key="1">
    <source>
        <dbReference type="EMBL" id="MBE9465003.1"/>
    </source>
</evidence>
<evidence type="ECO:0000313" key="2">
    <source>
        <dbReference type="Proteomes" id="UP000634134"/>
    </source>
</evidence>
<dbReference type="Proteomes" id="UP000634134">
    <property type="component" value="Unassembled WGS sequence"/>
</dbReference>
<reference evidence="2" key="1">
    <citation type="submission" date="2023-07" db="EMBL/GenBank/DDBJ databases">
        <title>Dyadobacter sp. nov 'subterranea' isolated from contaminted grondwater.</title>
        <authorList>
            <person name="Szabo I."/>
            <person name="Al-Omari J."/>
            <person name="Szerdahelyi S.G."/>
            <person name="Rado J."/>
        </authorList>
    </citation>
    <scope>NUCLEOTIDE SEQUENCE [LARGE SCALE GENOMIC DNA]</scope>
    <source>
        <strain evidence="2">UP-52</strain>
    </source>
</reference>